<accession>A0A0D2B685</accession>
<feature type="transmembrane region" description="Helical" evidence="3">
    <location>
        <begin position="184"/>
        <end position="201"/>
    </location>
</feature>
<dbReference type="InterPro" id="IPR003737">
    <property type="entry name" value="GlcNAc_PI_deacetylase-related"/>
</dbReference>
<dbReference type="GO" id="GO:0016020">
    <property type="term" value="C:membrane"/>
    <property type="evidence" value="ECO:0007669"/>
    <property type="project" value="GOC"/>
</dbReference>
<name>A0A0D2B685_9EURO</name>
<proteinExistence type="inferred from homology"/>
<feature type="transmembrane region" description="Helical" evidence="3">
    <location>
        <begin position="95"/>
        <end position="113"/>
    </location>
</feature>
<dbReference type="GO" id="GO:0005783">
    <property type="term" value="C:endoplasmic reticulum"/>
    <property type="evidence" value="ECO:0007669"/>
    <property type="project" value="TreeGrafter"/>
</dbReference>
<dbReference type="Gene3D" id="3.40.50.10320">
    <property type="entry name" value="LmbE-like"/>
    <property type="match status" value="1"/>
</dbReference>
<keyword evidence="6" id="KW-1185">Reference proteome</keyword>
<feature type="transmembrane region" description="Helical" evidence="3">
    <location>
        <begin position="310"/>
        <end position="331"/>
    </location>
</feature>
<feature type="transmembrane region" description="Helical" evidence="3">
    <location>
        <begin position="207"/>
        <end position="231"/>
    </location>
</feature>
<evidence type="ECO:0000256" key="2">
    <source>
        <dbReference type="ARBA" id="ARBA00012176"/>
    </source>
</evidence>
<evidence type="ECO:0000256" key="1">
    <source>
        <dbReference type="ARBA" id="ARBA00006066"/>
    </source>
</evidence>
<dbReference type="Proteomes" id="UP000053342">
    <property type="component" value="Unassembled WGS sequence"/>
</dbReference>
<dbReference type="EMBL" id="KN847332">
    <property type="protein sequence ID" value="KIW47781.1"/>
    <property type="molecule type" value="Genomic_DNA"/>
</dbReference>
<gene>
    <name evidence="5" type="ORF">PV06_00444</name>
</gene>
<comment type="similarity">
    <text evidence="1">Belongs to the PIGL family.</text>
</comment>
<feature type="transmembrane region" description="Helical" evidence="3">
    <location>
        <begin position="243"/>
        <end position="262"/>
    </location>
</feature>
<feature type="transmembrane region" description="Helical" evidence="3">
    <location>
        <begin position="277"/>
        <end position="298"/>
    </location>
</feature>
<keyword evidence="3" id="KW-1133">Transmembrane helix</keyword>
<dbReference type="AlphaFoldDB" id="A0A0D2B685"/>
<evidence type="ECO:0000256" key="3">
    <source>
        <dbReference type="SAM" id="Phobius"/>
    </source>
</evidence>
<keyword evidence="3" id="KW-0812">Transmembrane</keyword>
<dbReference type="RefSeq" id="XP_016267997.1">
    <property type="nucleotide sequence ID" value="XM_016400944.1"/>
</dbReference>
<dbReference type="Pfam" id="PF02585">
    <property type="entry name" value="PIG-L"/>
    <property type="match status" value="1"/>
</dbReference>
<feature type="domain" description="Sugar phosphate transporter" evidence="4">
    <location>
        <begin position="62"/>
        <end position="326"/>
    </location>
</feature>
<evidence type="ECO:0000259" key="4">
    <source>
        <dbReference type="Pfam" id="PF03151"/>
    </source>
</evidence>
<dbReference type="OrthoDB" id="440160at2759"/>
<dbReference type="Pfam" id="PF03151">
    <property type="entry name" value="TPT"/>
    <property type="match status" value="1"/>
</dbReference>
<keyword evidence="3" id="KW-0472">Membrane</keyword>
<reference evidence="5 6" key="1">
    <citation type="submission" date="2015-01" db="EMBL/GenBank/DDBJ databases">
        <title>The Genome Sequence of Exophiala oligosperma CBS72588.</title>
        <authorList>
            <consortium name="The Broad Institute Genomics Platform"/>
            <person name="Cuomo C."/>
            <person name="de Hoog S."/>
            <person name="Gorbushina A."/>
            <person name="Stielow B."/>
            <person name="Teixiera M."/>
            <person name="Abouelleil A."/>
            <person name="Chapman S.B."/>
            <person name="Priest M."/>
            <person name="Young S.K."/>
            <person name="Wortman J."/>
            <person name="Nusbaum C."/>
            <person name="Birren B."/>
        </authorList>
    </citation>
    <scope>NUCLEOTIDE SEQUENCE [LARGE SCALE GENOMIC DNA]</scope>
    <source>
        <strain evidence="5 6">CBS 72588</strain>
    </source>
</reference>
<dbReference type="GO" id="GO:0000225">
    <property type="term" value="F:N-acetylglucosaminylphosphatidylinositol deacetylase activity"/>
    <property type="evidence" value="ECO:0007669"/>
    <property type="project" value="UniProtKB-EC"/>
</dbReference>
<dbReference type="STRING" id="215243.A0A0D2B685"/>
<evidence type="ECO:0000313" key="5">
    <source>
        <dbReference type="EMBL" id="KIW47781.1"/>
    </source>
</evidence>
<feature type="transmembrane region" description="Helical" evidence="3">
    <location>
        <begin position="125"/>
        <end position="144"/>
    </location>
</feature>
<dbReference type="PANTHER" id="PTHR12993:SF11">
    <property type="entry name" value="N-ACETYLGLUCOSAMINYL-PHOSPHATIDYLINOSITOL DE-N-ACETYLASE"/>
    <property type="match status" value="1"/>
</dbReference>
<dbReference type="InterPro" id="IPR004853">
    <property type="entry name" value="Sugar_P_trans_dom"/>
</dbReference>
<organism evidence="5 6">
    <name type="scientific">Exophiala oligosperma</name>
    <dbReference type="NCBI Taxonomy" id="215243"/>
    <lineage>
        <taxon>Eukaryota</taxon>
        <taxon>Fungi</taxon>
        <taxon>Dikarya</taxon>
        <taxon>Ascomycota</taxon>
        <taxon>Pezizomycotina</taxon>
        <taxon>Eurotiomycetes</taxon>
        <taxon>Chaetothyriomycetidae</taxon>
        <taxon>Chaetothyriales</taxon>
        <taxon>Herpotrichiellaceae</taxon>
        <taxon>Exophiala</taxon>
    </lineage>
</organism>
<dbReference type="PANTHER" id="PTHR12993">
    <property type="entry name" value="N-ACETYLGLUCOSAMINYL-PHOSPHATIDYLINOSITOL DE-N-ACETYLASE-RELATED"/>
    <property type="match status" value="1"/>
</dbReference>
<dbReference type="UniPathway" id="UPA00196"/>
<dbReference type="GeneID" id="27352518"/>
<dbReference type="InterPro" id="IPR024078">
    <property type="entry name" value="LmbE-like_dom_sf"/>
</dbReference>
<evidence type="ECO:0000313" key="6">
    <source>
        <dbReference type="Proteomes" id="UP000053342"/>
    </source>
</evidence>
<protein>
    <recommendedName>
        <fullName evidence="2">N-acetylglucosaminylphosphatidylinositol deacetylase</fullName>
        <ecNumber evidence="2">3.5.1.89</ecNumber>
    </recommendedName>
</protein>
<sequence>MTGHVRTEWGKSPESAEVPLESLSPELMGVKPSSPLTIRVSQEPWPRFERAGFLLDACSCGYISLWIASSCALSIHNKFILDTWKFNYPCLLTTWHLAFSAVITHLMLYRRILPGGDEGSGVTKQAYSTTILPAALLLGLSIIFGNKAFLYLNVPSIQMIKTSSPAVVLFVSWLFKLSRPGIRVLVRFALLVIGGTITSAGDAHFNIVGATYQVSAIFTHAVRLNLIQLFVKSSESQMHPLRFLHYLTPPGALLTGLAAYVFEPSAFSVHNLVKVRVYHLILNAALAFTVNISMFFLIERTSALTVTVCGILRDMVLILISKIVFVARYPVQLRDAEMVLVVVAHPDDESLFFGPTILSLTQRRAAGLDTALLVLSSGNHYGKGDIRKNEVKGACAVLGIHKDHCDVLDMQDLQDNPDRAWPRETVGAIVREYVSRWDADAIITFDDGGVSGHKNHIAVSDGILKIFSPRKPNIPVYTLTTTNVVRKYSLLGDLPLTFLRLAMGGMFSGQNGRSALFLNSFPLWCRGVVAFMRHSSQVSWDRYIYVVLSRYMWFNDLRLARGPD</sequence>
<dbReference type="VEuPathDB" id="FungiDB:PV06_00444"/>
<dbReference type="GO" id="GO:0006506">
    <property type="term" value="P:GPI anchor biosynthetic process"/>
    <property type="evidence" value="ECO:0007669"/>
    <property type="project" value="UniProtKB-UniPathway"/>
</dbReference>
<dbReference type="EC" id="3.5.1.89" evidence="2"/>
<dbReference type="SUPFAM" id="SSF102588">
    <property type="entry name" value="LmbE-like"/>
    <property type="match status" value="1"/>
</dbReference>
<dbReference type="HOGENOM" id="CLU_483142_0_0_1"/>